<name>A0A6G1HGN1_9PEZI</name>
<organism evidence="1 2">
    <name type="scientific">Aulographum hederae CBS 113979</name>
    <dbReference type="NCBI Taxonomy" id="1176131"/>
    <lineage>
        <taxon>Eukaryota</taxon>
        <taxon>Fungi</taxon>
        <taxon>Dikarya</taxon>
        <taxon>Ascomycota</taxon>
        <taxon>Pezizomycotina</taxon>
        <taxon>Dothideomycetes</taxon>
        <taxon>Pleosporomycetidae</taxon>
        <taxon>Aulographales</taxon>
        <taxon>Aulographaceae</taxon>
    </lineage>
</organism>
<proteinExistence type="predicted"/>
<reference evidence="1" key="1">
    <citation type="journal article" date="2020" name="Stud. Mycol.">
        <title>101 Dothideomycetes genomes: a test case for predicting lifestyles and emergence of pathogens.</title>
        <authorList>
            <person name="Haridas S."/>
            <person name="Albert R."/>
            <person name="Binder M."/>
            <person name="Bloem J."/>
            <person name="Labutti K."/>
            <person name="Salamov A."/>
            <person name="Andreopoulos B."/>
            <person name="Baker S."/>
            <person name="Barry K."/>
            <person name="Bills G."/>
            <person name="Bluhm B."/>
            <person name="Cannon C."/>
            <person name="Castanera R."/>
            <person name="Culley D."/>
            <person name="Daum C."/>
            <person name="Ezra D."/>
            <person name="Gonzalez J."/>
            <person name="Henrissat B."/>
            <person name="Kuo A."/>
            <person name="Liang C."/>
            <person name="Lipzen A."/>
            <person name="Lutzoni F."/>
            <person name="Magnuson J."/>
            <person name="Mondo S."/>
            <person name="Nolan M."/>
            <person name="Ohm R."/>
            <person name="Pangilinan J."/>
            <person name="Park H.-J."/>
            <person name="Ramirez L."/>
            <person name="Alfaro M."/>
            <person name="Sun H."/>
            <person name="Tritt A."/>
            <person name="Yoshinaga Y."/>
            <person name="Zwiers L.-H."/>
            <person name="Turgeon B."/>
            <person name="Goodwin S."/>
            <person name="Spatafora J."/>
            <person name="Crous P."/>
            <person name="Grigoriev I."/>
        </authorList>
    </citation>
    <scope>NUCLEOTIDE SEQUENCE</scope>
    <source>
        <strain evidence="1">CBS 113979</strain>
    </source>
</reference>
<dbReference type="EMBL" id="ML977137">
    <property type="protein sequence ID" value="KAF1992315.1"/>
    <property type="molecule type" value="Genomic_DNA"/>
</dbReference>
<dbReference type="Proteomes" id="UP000800041">
    <property type="component" value="Unassembled WGS sequence"/>
</dbReference>
<dbReference type="AlphaFoldDB" id="A0A6G1HGN1"/>
<protein>
    <submittedName>
        <fullName evidence="1">Uncharacterized protein</fullName>
    </submittedName>
</protein>
<evidence type="ECO:0000313" key="1">
    <source>
        <dbReference type="EMBL" id="KAF1992315.1"/>
    </source>
</evidence>
<dbReference type="OrthoDB" id="3649615at2759"/>
<accession>A0A6G1HGN1</accession>
<keyword evidence="2" id="KW-1185">Reference proteome</keyword>
<evidence type="ECO:0000313" key="2">
    <source>
        <dbReference type="Proteomes" id="UP000800041"/>
    </source>
</evidence>
<gene>
    <name evidence="1" type="ORF">K402DRAFT_387974</name>
</gene>
<sequence length="248" mass="28346">MASVEEPNAGDTKCYLLAISGELRNKIYFLTLPPHMSTRKTPVLTASGEGLIRRTTITAASTPVITRVCSQIRREALSLWCEDTTFKLCKDDFSPLQWRGSIELAWLRSIEILVAFLKFRADDPLSPDYLLLELQNDCKTLVIRSEKQVDKISTAAFNRRLAQMAQMDRIRTRFDGAYLVHLAFWIWAQPQFYFEVASASDLNAVVPTRDNRTNIDLATDIKKAKYLRFRHVVASFEPIAKERIATRV</sequence>